<name>A0AAN8AYP2_ELEMC</name>
<dbReference type="Proteomes" id="UP001346869">
    <property type="component" value="Unassembled WGS sequence"/>
</dbReference>
<accession>A0AAN8AYP2</accession>
<keyword evidence="2" id="KW-1185">Reference proteome</keyword>
<reference evidence="1 2" key="2">
    <citation type="journal article" date="2023" name="Mol. Biol. Evol.">
        <title>Genomics of Secondarily Temperate Adaptation in the Only Non-Antarctic Icefish.</title>
        <authorList>
            <person name="Rivera-Colon A.G."/>
            <person name="Rayamajhi N."/>
            <person name="Minhas B.F."/>
            <person name="Madrigal G."/>
            <person name="Bilyk K.T."/>
            <person name="Yoon V."/>
            <person name="Hune M."/>
            <person name="Gregory S."/>
            <person name="Cheng C.H.C."/>
            <person name="Catchen J.M."/>
        </authorList>
    </citation>
    <scope>NUCLEOTIDE SEQUENCE [LARGE SCALE GENOMIC DNA]</scope>
    <source>
        <strain evidence="1">JMC-PN-2008</strain>
    </source>
</reference>
<dbReference type="EMBL" id="JAUZQC010000003">
    <property type="protein sequence ID" value="KAK5874373.1"/>
    <property type="molecule type" value="Genomic_DNA"/>
</dbReference>
<evidence type="ECO:0000313" key="2">
    <source>
        <dbReference type="Proteomes" id="UP001346869"/>
    </source>
</evidence>
<evidence type="ECO:0000313" key="1">
    <source>
        <dbReference type="EMBL" id="KAK5874373.1"/>
    </source>
</evidence>
<gene>
    <name evidence="1" type="ORF">PBY51_019320</name>
</gene>
<proteinExistence type="predicted"/>
<dbReference type="AlphaFoldDB" id="A0AAN8AYP2"/>
<reference evidence="1 2" key="1">
    <citation type="journal article" date="2023" name="Genes (Basel)">
        <title>Chromosome-Level Genome Assembly and Circadian Gene Repertoire of the Patagonia Blennie Eleginops maclovinus-The Closest Ancestral Proxy of Antarctic Cryonotothenioids.</title>
        <authorList>
            <person name="Cheng C.C."/>
            <person name="Rivera-Colon A.G."/>
            <person name="Minhas B.F."/>
            <person name="Wilson L."/>
            <person name="Rayamajhi N."/>
            <person name="Vargas-Chacoff L."/>
            <person name="Catchen J.M."/>
        </authorList>
    </citation>
    <scope>NUCLEOTIDE SEQUENCE [LARGE SCALE GENOMIC DNA]</scope>
    <source>
        <strain evidence="1">JMC-PN-2008</strain>
    </source>
</reference>
<sequence length="81" mass="8687">MQQLAARLLAGRGTDSTVHEAGTISTGKVRNREVRVADRSNLGHGENHDDHIFQQHQISMAAVMVLGERSILVISGSGSLP</sequence>
<comment type="caution">
    <text evidence="1">The sequence shown here is derived from an EMBL/GenBank/DDBJ whole genome shotgun (WGS) entry which is preliminary data.</text>
</comment>
<protein>
    <submittedName>
        <fullName evidence="1">Uncharacterized protein</fullName>
    </submittedName>
</protein>
<organism evidence="1 2">
    <name type="scientific">Eleginops maclovinus</name>
    <name type="common">Patagonian blennie</name>
    <name type="synonym">Eleginus maclovinus</name>
    <dbReference type="NCBI Taxonomy" id="56733"/>
    <lineage>
        <taxon>Eukaryota</taxon>
        <taxon>Metazoa</taxon>
        <taxon>Chordata</taxon>
        <taxon>Craniata</taxon>
        <taxon>Vertebrata</taxon>
        <taxon>Euteleostomi</taxon>
        <taxon>Actinopterygii</taxon>
        <taxon>Neopterygii</taxon>
        <taxon>Teleostei</taxon>
        <taxon>Neoteleostei</taxon>
        <taxon>Acanthomorphata</taxon>
        <taxon>Eupercaria</taxon>
        <taxon>Perciformes</taxon>
        <taxon>Notothenioidei</taxon>
        <taxon>Eleginopidae</taxon>
        <taxon>Eleginops</taxon>
    </lineage>
</organism>